<feature type="transmembrane region" description="Helical" evidence="2">
    <location>
        <begin position="32"/>
        <end position="53"/>
    </location>
</feature>
<protein>
    <submittedName>
        <fullName evidence="3">Uncharacterized protein</fullName>
    </submittedName>
</protein>
<evidence type="ECO:0000256" key="2">
    <source>
        <dbReference type="SAM" id="Phobius"/>
    </source>
</evidence>
<evidence type="ECO:0000313" key="4">
    <source>
        <dbReference type="Proteomes" id="UP001431783"/>
    </source>
</evidence>
<sequence>MQREVSRSSNIAADEDNEKGGNSSVEATLSCLWVLTPLVATVSILVVFLSMATNQWLHTEEKMTNPAYNGTGEKEYLSKFTISGLWTFCYTNRK</sequence>
<keyword evidence="2" id="KW-1133">Transmembrane helix</keyword>
<dbReference type="EMBL" id="JARQZJ010000121">
    <property type="protein sequence ID" value="KAK9888216.1"/>
    <property type="molecule type" value="Genomic_DNA"/>
</dbReference>
<proteinExistence type="predicted"/>
<feature type="region of interest" description="Disordered" evidence="1">
    <location>
        <begin position="1"/>
        <end position="23"/>
    </location>
</feature>
<gene>
    <name evidence="3" type="ORF">WA026_000483</name>
</gene>
<keyword evidence="2" id="KW-0812">Transmembrane</keyword>
<keyword evidence="4" id="KW-1185">Reference proteome</keyword>
<dbReference type="Proteomes" id="UP001431783">
    <property type="component" value="Unassembled WGS sequence"/>
</dbReference>
<organism evidence="3 4">
    <name type="scientific">Henosepilachna vigintioctopunctata</name>
    <dbReference type="NCBI Taxonomy" id="420089"/>
    <lineage>
        <taxon>Eukaryota</taxon>
        <taxon>Metazoa</taxon>
        <taxon>Ecdysozoa</taxon>
        <taxon>Arthropoda</taxon>
        <taxon>Hexapoda</taxon>
        <taxon>Insecta</taxon>
        <taxon>Pterygota</taxon>
        <taxon>Neoptera</taxon>
        <taxon>Endopterygota</taxon>
        <taxon>Coleoptera</taxon>
        <taxon>Polyphaga</taxon>
        <taxon>Cucujiformia</taxon>
        <taxon>Coccinelloidea</taxon>
        <taxon>Coccinellidae</taxon>
        <taxon>Epilachninae</taxon>
        <taxon>Epilachnini</taxon>
        <taxon>Henosepilachna</taxon>
    </lineage>
</organism>
<reference evidence="3 4" key="1">
    <citation type="submission" date="2023-03" db="EMBL/GenBank/DDBJ databases">
        <title>Genome insight into feeding habits of ladybird beetles.</title>
        <authorList>
            <person name="Li H.-S."/>
            <person name="Huang Y.-H."/>
            <person name="Pang H."/>
        </authorList>
    </citation>
    <scope>NUCLEOTIDE SEQUENCE [LARGE SCALE GENOMIC DNA]</scope>
    <source>
        <strain evidence="3">SYSU_2023b</strain>
        <tissue evidence="3">Whole body</tissue>
    </source>
</reference>
<dbReference type="Gene3D" id="1.20.140.150">
    <property type="match status" value="1"/>
</dbReference>
<dbReference type="AlphaFoldDB" id="A0AAW1V5B0"/>
<accession>A0AAW1V5B0</accession>
<name>A0AAW1V5B0_9CUCU</name>
<keyword evidence="2" id="KW-0472">Membrane</keyword>
<evidence type="ECO:0000313" key="3">
    <source>
        <dbReference type="EMBL" id="KAK9888216.1"/>
    </source>
</evidence>
<evidence type="ECO:0000256" key="1">
    <source>
        <dbReference type="SAM" id="MobiDB-lite"/>
    </source>
</evidence>
<comment type="caution">
    <text evidence="3">The sequence shown here is derived from an EMBL/GenBank/DDBJ whole genome shotgun (WGS) entry which is preliminary data.</text>
</comment>